<name>A0A060T3F2_BLAAD</name>
<evidence type="ECO:0000313" key="2">
    <source>
        <dbReference type="EMBL" id="CDP35324.1"/>
    </source>
</evidence>
<feature type="compositionally biased region" description="Low complexity" evidence="1">
    <location>
        <begin position="112"/>
        <end position="132"/>
    </location>
</feature>
<feature type="compositionally biased region" description="Polar residues" evidence="1">
    <location>
        <begin position="93"/>
        <end position="111"/>
    </location>
</feature>
<accession>A0A060T3F2</accession>
<evidence type="ECO:0000256" key="1">
    <source>
        <dbReference type="SAM" id="MobiDB-lite"/>
    </source>
</evidence>
<reference evidence="2" key="2">
    <citation type="submission" date="2014-06" db="EMBL/GenBank/DDBJ databases">
        <title>The complete genome of Blastobotrys (Arxula) adeninivorans LS3 - a yeast of biotechnological interest.</title>
        <authorList>
            <person name="Kunze G."/>
            <person name="Gaillardin C."/>
            <person name="Czernicka M."/>
            <person name="Durrens P."/>
            <person name="Martin T."/>
            <person name="Boer E."/>
            <person name="Gabaldon T."/>
            <person name="Cruz J."/>
            <person name="Talla E."/>
            <person name="Marck C."/>
            <person name="Goffeau A."/>
            <person name="Barbe V."/>
            <person name="Baret P."/>
            <person name="Baronian K."/>
            <person name="Beier S."/>
            <person name="Bleykasten C."/>
            <person name="Bode R."/>
            <person name="Casaregola S."/>
            <person name="Despons L."/>
            <person name="Fairhead C."/>
            <person name="Giersberg M."/>
            <person name="Gierski P."/>
            <person name="Hahnel U."/>
            <person name="Hartmann A."/>
            <person name="Jankowska D."/>
            <person name="Jubin C."/>
            <person name="Jung P."/>
            <person name="Lafontaine I."/>
            <person name="Leh-Louis V."/>
            <person name="Lemaire M."/>
            <person name="Marcet-Houben M."/>
            <person name="Mascher M."/>
            <person name="Morel G."/>
            <person name="Richard G.-F."/>
            <person name="Riechen J."/>
            <person name="Sacerdot C."/>
            <person name="Sarkar A."/>
            <person name="Savel G."/>
            <person name="Schacherer J."/>
            <person name="Sherman D."/>
            <person name="Straub M.-L."/>
            <person name="Stein N."/>
            <person name="Thierry A."/>
            <person name="Trautwein-Schult A."/>
            <person name="Westhof E."/>
            <person name="Worch S."/>
            <person name="Dujon B."/>
            <person name="Souciet J.-L."/>
            <person name="Wincker P."/>
            <person name="Scholz U."/>
            <person name="Neuveglise N."/>
        </authorList>
    </citation>
    <scope>NUCLEOTIDE SEQUENCE</scope>
    <source>
        <strain evidence="2">LS3</strain>
    </source>
</reference>
<reference evidence="2" key="1">
    <citation type="submission" date="2014-02" db="EMBL/GenBank/DDBJ databases">
        <authorList>
            <person name="Genoscope - CEA"/>
        </authorList>
    </citation>
    <scope>NUCLEOTIDE SEQUENCE</scope>
    <source>
        <strain evidence="2">LS3</strain>
    </source>
</reference>
<organism evidence="2">
    <name type="scientific">Blastobotrys adeninivorans</name>
    <name type="common">Yeast</name>
    <name type="synonym">Arxula adeninivorans</name>
    <dbReference type="NCBI Taxonomy" id="409370"/>
    <lineage>
        <taxon>Eukaryota</taxon>
        <taxon>Fungi</taxon>
        <taxon>Dikarya</taxon>
        <taxon>Ascomycota</taxon>
        <taxon>Saccharomycotina</taxon>
        <taxon>Dipodascomycetes</taxon>
        <taxon>Dipodascales</taxon>
        <taxon>Trichomonascaceae</taxon>
        <taxon>Blastobotrys</taxon>
    </lineage>
</organism>
<protein>
    <submittedName>
        <fullName evidence="2">ARAD1C32802p</fullName>
    </submittedName>
</protein>
<dbReference type="EMBL" id="HG937693">
    <property type="protein sequence ID" value="CDP35324.1"/>
    <property type="molecule type" value="Genomic_DNA"/>
</dbReference>
<feature type="region of interest" description="Disordered" evidence="1">
    <location>
        <begin position="82"/>
        <end position="134"/>
    </location>
</feature>
<feature type="compositionally biased region" description="Low complexity" evidence="1">
    <location>
        <begin position="186"/>
        <end position="196"/>
    </location>
</feature>
<proteinExistence type="predicted"/>
<gene>
    <name evidence="2" type="ORF">GNLVRS02_ARAD1C32802g</name>
</gene>
<feature type="region of interest" description="Disordered" evidence="1">
    <location>
        <begin position="183"/>
        <end position="219"/>
    </location>
</feature>
<sequence length="287" mass="33289">MPYSQAIPTGAADRILRNPHLLPRIPSSLSGLIESNKRRERIRQYPEDVHLQCRLKVENERSARIARSEGFYTPTYRRAVSPSPFDAMDEEASATTSNLPRLTRSRSFTLGSTTRQQTSPRSRTRSTSFTTQNGHIHRHRLSNVAEDGGVTNGLYYSPDKGAASDLSLLRSESIASPLLSRRHSFSSHFNTSPSSSKLLTKNPEERLKQRCHQTKRPCPSWKTRDFVQDRHGKMWTSHPSWHRILRSEYRSNGLDRAWRDERNRFLQDFRRDRQFAKQSMRRFSSSF</sequence>
<dbReference type="AlphaFoldDB" id="A0A060T3F2"/>